<evidence type="ECO:0000259" key="11">
    <source>
        <dbReference type="SMART" id="SM00967"/>
    </source>
</evidence>
<evidence type="ECO:0000256" key="2">
    <source>
        <dbReference type="ARBA" id="ARBA00007228"/>
    </source>
</evidence>
<dbReference type="Proteomes" id="UP000247233">
    <property type="component" value="Unassembled WGS sequence"/>
</dbReference>
<keyword evidence="4" id="KW-0489">Methyltransferase</keyword>
<organism evidence="12 13">
    <name type="scientific">Aspergillus heteromorphus CBS 117.55</name>
    <dbReference type="NCBI Taxonomy" id="1448321"/>
    <lineage>
        <taxon>Eukaryota</taxon>
        <taxon>Fungi</taxon>
        <taxon>Dikarya</taxon>
        <taxon>Ascomycota</taxon>
        <taxon>Pezizomycotina</taxon>
        <taxon>Eurotiomycetes</taxon>
        <taxon>Eurotiomycetidae</taxon>
        <taxon>Eurotiales</taxon>
        <taxon>Aspergillaceae</taxon>
        <taxon>Aspergillus</taxon>
        <taxon>Aspergillus subgen. Circumdati</taxon>
    </lineage>
</organism>
<feature type="compositionally biased region" description="Basic and acidic residues" evidence="10">
    <location>
        <begin position="236"/>
        <end position="270"/>
    </location>
</feature>
<proteinExistence type="inferred from homology"/>
<name>A0A317W1J8_9EURO</name>
<comment type="similarity">
    <text evidence="2">Belongs to the class IV-like SAM-binding methyltransferase superfamily. RNA methyltransferase TrmH family.</text>
</comment>
<evidence type="ECO:0000313" key="12">
    <source>
        <dbReference type="EMBL" id="PWY80516.1"/>
    </source>
</evidence>
<dbReference type="InterPro" id="IPR029026">
    <property type="entry name" value="tRNA_m1G_MTases_N"/>
</dbReference>
<evidence type="ECO:0000256" key="4">
    <source>
        <dbReference type="ARBA" id="ARBA00022603"/>
    </source>
</evidence>
<dbReference type="RefSeq" id="XP_025398819.1">
    <property type="nucleotide sequence ID" value="XM_025543304.1"/>
</dbReference>
<dbReference type="PANTHER" id="PTHR46103">
    <property type="entry name" value="RRNA METHYLTRANSFERASE 1, MITOCHONDRIAL"/>
    <property type="match status" value="1"/>
</dbReference>
<feature type="compositionally biased region" description="Basic and acidic residues" evidence="10">
    <location>
        <begin position="44"/>
        <end position="86"/>
    </location>
</feature>
<feature type="compositionally biased region" description="Basic and acidic residues" evidence="10">
    <location>
        <begin position="164"/>
        <end position="191"/>
    </location>
</feature>
<gene>
    <name evidence="12" type="ORF">BO70DRAFT_362470</name>
</gene>
<evidence type="ECO:0000313" key="13">
    <source>
        <dbReference type="Proteomes" id="UP000247233"/>
    </source>
</evidence>
<keyword evidence="6" id="KW-0949">S-adenosyl-L-methionine</keyword>
<evidence type="ECO:0000256" key="10">
    <source>
        <dbReference type="SAM" id="MobiDB-lite"/>
    </source>
</evidence>
<dbReference type="Pfam" id="PF00588">
    <property type="entry name" value="SpoU_methylase"/>
    <property type="match status" value="1"/>
</dbReference>
<evidence type="ECO:0000256" key="1">
    <source>
        <dbReference type="ARBA" id="ARBA00004173"/>
    </source>
</evidence>
<dbReference type="InterPro" id="IPR029028">
    <property type="entry name" value="Alpha/beta_knot_MTases"/>
</dbReference>
<comment type="caution">
    <text evidence="12">The sequence shown here is derived from an EMBL/GenBank/DDBJ whole genome shotgun (WGS) entry which is preliminary data.</text>
</comment>
<reference evidence="12 13" key="1">
    <citation type="submission" date="2016-12" db="EMBL/GenBank/DDBJ databases">
        <title>The genomes of Aspergillus section Nigri reveals drivers in fungal speciation.</title>
        <authorList>
            <consortium name="DOE Joint Genome Institute"/>
            <person name="Vesth T.C."/>
            <person name="Nybo J."/>
            <person name="Theobald S."/>
            <person name="Brandl J."/>
            <person name="Frisvad J.C."/>
            <person name="Nielsen K.F."/>
            <person name="Lyhne E.K."/>
            <person name="Kogle M.E."/>
            <person name="Kuo A."/>
            <person name="Riley R."/>
            <person name="Clum A."/>
            <person name="Nolan M."/>
            <person name="Lipzen A."/>
            <person name="Salamov A."/>
            <person name="Henrissat B."/>
            <person name="Wiebenga A."/>
            <person name="De Vries R.P."/>
            <person name="Grigoriev I.V."/>
            <person name="Mortensen U.H."/>
            <person name="Andersen M.R."/>
            <person name="Baker S.E."/>
        </authorList>
    </citation>
    <scope>NUCLEOTIDE SEQUENCE [LARGE SCALE GENOMIC DNA]</scope>
    <source>
        <strain evidence="12 13">CBS 117.55</strain>
    </source>
</reference>
<keyword evidence="5" id="KW-0808">Transferase</keyword>
<dbReference type="InterPro" id="IPR047182">
    <property type="entry name" value="MRM1"/>
</dbReference>
<keyword evidence="3" id="KW-0698">rRNA processing</keyword>
<evidence type="ECO:0000256" key="7">
    <source>
        <dbReference type="ARBA" id="ARBA00022946"/>
    </source>
</evidence>
<feature type="compositionally biased region" description="Basic and acidic residues" evidence="10">
    <location>
        <begin position="96"/>
        <end position="155"/>
    </location>
</feature>
<dbReference type="Pfam" id="PF08032">
    <property type="entry name" value="SpoU_sub_bind"/>
    <property type="match status" value="1"/>
</dbReference>
<dbReference type="InterPro" id="IPR013123">
    <property type="entry name" value="SpoU_subst-bd"/>
</dbReference>
<accession>A0A317W1J8</accession>
<dbReference type="STRING" id="1448321.A0A317W1J8"/>
<dbReference type="PANTHER" id="PTHR46103:SF1">
    <property type="entry name" value="RRNA METHYLTRANSFERASE 1, MITOCHONDRIAL"/>
    <property type="match status" value="1"/>
</dbReference>
<protein>
    <recommendedName>
        <fullName evidence="9">rRNA methyltransferase 1, mitochondrial</fullName>
    </recommendedName>
</protein>
<dbReference type="GeneID" id="37065541"/>
<dbReference type="AlphaFoldDB" id="A0A317W1J8"/>
<sequence length="603" mass="67594">MLSLYPRNPFWSPLRTSITAATRFSPARHASLNSAINRGIRKSRGVEDYSRSRDRDRDSDSRPQRLDERDSRKPWKSKSEFDENKGKFTRGSAGLDGRKSDGFSRRGDRDSKLERFEEKDTRKPNAFSRGRDRDLKPQRFEDKDARKPWKSKSEFDDGGSGRDFSNKRDRDSRPRRSDDRDPRRSYKPKTEFDEDAFIKLGKFQALPRELQSPQRPRFSSERTDNNSRGSSYTQDRPSRSRESSTQDRDFGGRTPKRQERNAHRITDKIPERVKKNVLPPSEIPYTTPASQFVCGTSAIEAALRCERRQLYKLYIYQNMDEELNDAKVGIRKLALAKNVPVKMAFGEWDRILDKMSAGRPHNGCVLEASPLPQRPVLNLQAVPSAEEPYFNVELGLQSKEEALVNGTSPRVTINNALQARYPVVVLLDGVVDTGNMGAIIRSAYYLGIDAIVFAGRNSARLSAVSTKTAAGAAENMPLLHTRNEVAFIQQSKANGWRFLAADAPGPNPKLIDPVTLYSNGEGTPLAQAPTVLMLGNENTGLSGHLRRQADAIISLPGARISSALGVKADPARVDSLNVSVAAALLMNMFLRMPVATLETNKVW</sequence>
<dbReference type="CDD" id="cd18105">
    <property type="entry name" value="SpoU-like_MRM1"/>
    <property type="match status" value="1"/>
</dbReference>
<dbReference type="EMBL" id="MSFL01000014">
    <property type="protein sequence ID" value="PWY80516.1"/>
    <property type="molecule type" value="Genomic_DNA"/>
</dbReference>
<dbReference type="FunFam" id="3.30.1330.30:FF:000035">
    <property type="entry name" value="TrmH family RNA methyltransferase"/>
    <property type="match status" value="1"/>
</dbReference>
<feature type="domain" description="RNA 2-O ribose methyltransferase substrate binding" evidence="11">
    <location>
        <begin position="292"/>
        <end position="374"/>
    </location>
</feature>
<dbReference type="Gene3D" id="3.40.1280.10">
    <property type="match status" value="1"/>
</dbReference>
<evidence type="ECO:0000256" key="9">
    <source>
        <dbReference type="ARBA" id="ARBA00034881"/>
    </source>
</evidence>
<dbReference type="InterPro" id="IPR047261">
    <property type="entry name" value="MRM1_MeTrfase_dom"/>
</dbReference>
<dbReference type="GO" id="GO:0016435">
    <property type="term" value="F:rRNA (guanine) methyltransferase activity"/>
    <property type="evidence" value="ECO:0007669"/>
    <property type="project" value="TreeGrafter"/>
</dbReference>
<dbReference type="SUPFAM" id="SSF55315">
    <property type="entry name" value="L30e-like"/>
    <property type="match status" value="1"/>
</dbReference>
<dbReference type="InterPro" id="IPR029064">
    <property type="entry name" value="Ribosomal_eL30-like_sf"/>
</dbReference>
<evidence type="ECO:0000256" key="8">
    <source>
        <dbReference type="ARBA" id="ARBA00023128"/>
    </source>
</evidence>
<keyword evidence="8" id="KW-0496">Mitochondrion</keyword>
<dbReference type="Gene3D" id="3.30.1330.30">
    <property type="match status" value="1"/>
</dbReference>
<feature type="region of interest" description="Disordered" evidence="10">
    <location>
        <begin position="43"/>
        <end position="270"/>
    </location>
</feature>
<evidence type="ECO:0000256" key="6">
    <source>
        <dbReference type="ARBA" id="ARBA00022691"/>
    </source>
</evidence>
<dbReference type="VEuPathDB" id="FungiDB:BO70DRAFT_362470"/>
<comment type="subcellular location">
    <subcellularLocation>
        <location evidence="1">Mitochondrion</location>
    </subcellularLocation>
</comment>
<dbReference type="OrthoDB" id="270651at2759"/>
<feature type="compositionally biased region" description="Polar residues" evidence="10">
    <location>
        <begin position="226"/>
        <end position="235"/>
    </location>
</feature>
<dbReference type="GO" id="GO:0005739">
    <property type="term" value="C:mitochondrion"/>
    <property type="evidence" value="ECO:0007669"/>
    <property type="project" value="UniProtKB-SubCell"/>
</dbReference>
<dbReference type="GO" id="GO:0003723">
    <property type="term" value="F:RNA binding"/>
    <property type="evidence" value="ECO:0007669"/>
    <property type="project" value="InterPro"/>
</dbReference>
<keyword evidence="7" id="KW-0809">Transit peptide</keyword>
<dbReference type="SUPFAM" id="SSF75217">
    <property type="entry name" value="alpha/beta knot"/>
    <property type="match status" value="1"/>
</dbReference>
<evidence type="ECO:0000256" key="3">
    <source>
        <dbReference type="ARBA" id="ARBA00022552"/>
    </source>
</evidence>
<dbReference type="InterPro" id="IPR001537">
    <property type="entry name" value="SpoU_MeTrfase"/>
</dbReference>
<keyword evidence="13" id="KW-1185">Reference proteome</keyword>
<dbReference type="SMART" id="SM00967">
    <property type="entry name" value="SpoU_sub_bind"/>
    <property type="match status" value="1"/>
</dbReference>
<evidence type="ECO:0000256" key="5">
    <source>
        <dbReference type="ARBA" id="ARBA00022679"/>
    </source>
</evidence>